<dbReference type="AlphaFoldDB" id="A0A6L9EIK0"/>
<keyword evidence="1" id="KW-1133">Transmembrane helix</keyword>
<keyword evidence="1" id="KW-0812">Transmembrane</keyword>
<comment type="caution">
    <text evidence="2">The sequence shown here is derived from an EMBL/GenBank/DDBJ whole genome shotgun (WGS) entry which is preliminary data.</text>
</comment>
<name>A0A6L9EIK0_CLOBU</name>
<proteinExistence type="predicted"/>
<reference evidence="2 3" key="1">
    <citation type="submission" date="2020-01" db="EMBL/GenBank/DDBJ databases">
        <title>Genome sequence of a 1,3-propanediol producer, Clostridium butyricum S3.</title>
        <authorList>
            <person name="Zhou J."/>
        </authorList>
    </citation>
    <scope>NUCLEOTIDE SEQUENCE [LARGE SCALE GENOMIC DNA]</scope>
    <source>
        <strain evidence="2 3">S3</strain>
    </source>
</reference>
<keyword evidence="1" id="KW-0472">Membrane</keyword>
<evidence type="ECO:0000313" key="3">
    <source>
        <dbReference type="Proteomes" id="UP000474042"/>
    </source>
</evidence>
<feature type="transmembrane region" description="Helical" evidence="1">
    <location>
        <begin position="20"/>
        <end position="43"/>
    </location>
</feature>
<protein>
    <submittedName>
        <fullName evidence="2">Uncharacterized protein</fullName>
    </submittedName>
</protein>
<accession>A0A6L9EIK0</accession>
<sequence>MNFIRGWGDEASMKSFLKSTLGFGIAAIILNTLWGVITSRIGLKGG</sequence>
<dbReference type="EMBL" id="WOFV02000001">
    <property type="protein sequence ID" value="NAS16312.1"/>
    <property type="molecule type" value="Genomic_DNA"/>
</dbReference>
<dbReference type="Proteomes" id="UP000474042">
    <property type="component" value="Unassembled WGS sequence"/>
</dbReference>
<organism evidence="2 3">
    <name type="scientific">Clostridium butyricum</name>
    <dbReference type="NCBI Taxonomy" id="1492"/>
    <lineage>
        <taxon>Bacteria</taxon>
        <taxon>Bacillati</taxon>
        <taxon>Bacillota</taxon>
        <taxon>Clostridia</taxon>
        <taxon>Eubacteriales</taxon>
        <taxon>Clostridiaceae</taxon>
        <taxon>Clostridium</taxon>
    </lineage>
</organism>
<evidence type="ECO:0000313" key="2">
    <source>
        <dbReference type="EMBL" id="NAS16312.1"/>
    </source>
</evidence>
<gene>
    <name evidence="2" type="ORF">GND98_000100</name>
</gene>
<evidence type="ECO:0000256" key="1">
    <source>
        <dbReference type="SAM" id="Phobius"/>
    </source>
</evidence>
<dbReference type="RefSeq" id="WP_156211317.1">
    <property type="nucleotide sequence ID" value="NZ_JBFNYE010000024.1"/>
</dbReference>